<keyword evidence="8" id="KW-1185">Reference proteome</keyword>
<dbReference type="SMART" id="SM00825">
    <property type="entry name" value="PKS_KS"/>
    <property type="match status" value="1"/>
</dbReference>
<dbReference type="PANTHER" id="PTHR43775:SF51">
    <property type="entry name" value="INACTIVE PHENOLPHTHIOCEROL SYNTHESIS POLYKETIDE SYNTHASE TYPE I PKS1-RELATED"/>
    <property type="match status" value="1"/>
</dbReference>
<dbReference type="InterPro" id="IPR014030">
    <property type="entry name" value="Ketoacyl_synth_N"/>
</dbReference>
<keyword evidence="2 5" id="KW-0808">Transferase</keyword>
<protein>
    <submittedName>
        <fullName evidence="7">Polyketide synthase docking domain-containing protein</fullName>
    </submittedName>
</protein>
<evidence type="ECO:0000256" key="2">
    <source>
        <dbReference type="ARBA" id="ARBA00022679"/>
    </source>
</evidence>
<dbReference type="PROSITE" id="PS52004">
    <property type="entry name" value="KS3_2"/>
    <property type="match status" value="1"/>
</dbReference>
<dbReference type="Pfam" id="PF16197">
    <property type="entry name" value="KAsynt_C_assoc"/>
    <property type="match status" value="1"/>
</dbReference>
<dbReference type="InterPro" id="IPR050091">
    <property type="entry name" value="PKS_NRPS_Biosynth_Enz"/>
</dbReference>
<evidence type="ECO:0000313" key="8">
    <source>
        <dbReference type="Proteomes" id="UP001164963"/>
    </source>
</evidence>
<feature type="domain" description="Ketosynthase family 3 (KS3)" evidence="6">
    <location>
        <begin position="33"/>
        <end position="459"/>
    </location>
</feature>
<evidence type="ECO:0000256" key="3">
    <source>
        <dbReference type="ARBA" id="ARBA00023268"/>
    </source>
</evidence>
<evidence type="ECO:0000256" key="5">
    <source>
        <dbReference type="RuleBase" id="RU003694"/>
    </source>
</evidence>
<accession>A0ABY6Q1D2</accession>
<dbReference type="Gene3D" id="6.10.40.10">
    <property type="match status" value="1"/>
</dbReference>
<comment type="cofactor">
    <cofactor evidence="1">
        <name>pantetheine 4'-phosphate</name>
        <dbReference type="ChEBI" id="CHEBI:47942"/>
    </cofactor>
</comment>
<dbReference type="InterPro" id="IPR014031">
    <property type="entry name" value="Ketoacyl_synth_C"/>
</dbReference>
<dbReference type="Proteomes" id="UP001164963">
    <property type="component" value="Chromosome"/>
</dbReference>
<evidence type="ECO:0000259" key="6">
    <source>
        <dbReference type="PROSITE" id="PS52004"/>
    </source>
</evidence>
<gene>
    <name evidence="7" type="ORF">NEH16_31680</name>
</gene>
<proteinExistence type="inferred from homology"/>
<dbReference type="PANTHER" id="PTHR43775">
    <property type="entry name" value="FATTY ACID SYNTHASE"/>
    <property type="match status" value="1"/>
</dbReference>
<dbReference type="InterPro" id="IPR015083">
    <property type="entry name" value="NorB/c/GfsB-D-like_docking"/>
</dbReference>
<comment type="similarity">
    <text evidence="5">Belongs to the thiolase-like superfamily. Beta-ketoacyl-ACP synthases family.</text>
</comment>
<dbReference type="SUPFAM" id="SSF53901">
    <property type="entry name" value="Thiolase-like"/>
    <property type="match status" value="1"/>
</dbReference>
<organism evidence="7 8">
    <name type="scientific">Streptomyces drozdowiczii</name>
    <dbReference type="NCBI Taxonomy" id="202862"/>
    <lineage>
        <taxon>Bacteria</taxon>
        <taxon>Bacillati</taxon>
        <taxon>Actinomycetota</taxon>
        <taxon>Actinomycetes</taxon>
        <taxon>Kitasatosporales</taxon>
        <taxon>Streptomycetaceae</taxon>
        <taxon>Streptomyces</taxon>
    </lineage>
</organism>
<dbReference type="Pfam" id="PF08990">
    <property type="entry name" value="Docking"/>
    <property type="match status" value="1"/>
</dbReference>
<dbReference type="InterPro" id="IPR032821">
    <property type="entry name" value="PKS_assoc"/>
</dbReference>
<evidence type="ECO:0000256" key="4">
    <source>
        <dbReference type="ARBA" id="ARBA00023315"/>
    </source>
</evidence>
<keyword evidence="4" id="KW-0012">Acyltransferase</keyword>
<dbReference type="InterPro" id="IPR020841">
    <property type="entry name" value="PKS_Beta-ketoAc_synthase_dom"/>
</dbReference>
<dbReference type="EMBL" id="CP098740">
    <property type="protein sequence ID" value="UZK58034.1"/>
    <property type="molecule type" value="Genomic_DNA"/>
</dbReference>
<sequence>MPNEDKLRDYLKRVTADLQQTRRRLSDVEERANEPLAIVGMACRFPGGVTSPEGLWDLVERGGDAVGEFPSDRGWDVEGLFDPDPAVAGKSMTRRGGFLYEASGFDAEFFGISPREALAMDPQQRLLLETAWEAFERAGIVPEALKGSNTGVFAGAIPQDYAPEVDRVPADVEGYVGSGVLTSVASGRIAYTFGLEGPAVSVDTACSASLVALHLAAESLRRGESSLALAGGVTVMSTPRIFVEFSRQRGLSPDGRCKAFADDTDGTGFSEGVGWLVLERLSDARRNGHPVLAVIRGSAVNQDGASNGLTAPNGPSQQRVIRQALANARVSAADVDVVEAHGTGTRLGDPIEAQALIATYGQEHSAERPLWLGSLKSNIGHTQAAAGVAAVIKMVMAMRHGILPRTLHVEEPSSHVDWSAGAVELLTEQRPWPEVDRPRRAAVSSFGISGTNSHVILEQAPSRNLPYRKRDRDWCRGWCPGGVRRRCVRRRASSPSSYVFLTRRCSMSGTRWRPPALLSSTARWWWARPGTSWSPHWKTFALRALPGRRGRRSCSRGRGASRRGWGGSCMRRSRCSRKRSMRRAHTWMDIWAGR</sequence>
<keyword evidence="3" id="KW-0511">Multifunctional enzyme</keyword>
<dbReference type="Pfam" id="PF00109">
    <property type="entry name" value="ketoacyl-synt"/>
    <property type="match status" value="1"/>
</dbReference>
<dbReference type="Gene3D" id="3.40.47.10">
    <property type="match status" value="1"/>
</dbReference>
<name>A0ABY6Q1D2_9ACTN</name>
<evidence type="ECO:0000313" key="7">
    <source>
        <dbReference type="EMBL" id="UZK58034.1"/>
    </source>
</evidence>
<evidence type="ECO:0000256" key="1">
    <source>
        <dbReference type="ARBA" id="ARBA00001957"/>
    </source>
</evidence>
<reference evidence="7" key="1">
    <citation type="journal article" date="2022" name="Front. Microbiol.">
        <title>Mirubactin C rescues the lethal effect of cell wall biosynthesis mutations in Bacillus subtilis.</title>
        <authorList>
            <person name="Kepplinger B."/>
            <person name="Wen X."/>
            <person name="Tyler A.R."/>
            <person name="Kim B.Y."/>
            <person name="Brown J."/>
            <person name="Banks P."/>
            <person name="Dashti Y."/>
            <person name="Mackenzie E.S."/>
            <person name="Wills C."/>
            <person name="Kawai Y."/>
            <person name="Waldron K.J."/>
            <person name="Allenby N.E.E."/>
            <person name="Wu L.J."/>
            <person name="Hall M.J."/>
            <person name="Errington J."/>
        </authorList>
    </citation>
    <scope>NUCLEOTIDE SEQUENCE</scope>
    <source>
        <strain evidence="7">MDA8-470</strain>
    </source>
</reference>
<dbReference type="PROSITE" id="PS00606">
    <property type="entry name" value="KS3_1"/>
    <property type="match status" value="1"/>
</dbReference>
<dbReference type="InterPro" id="IPR016039">
    <property type="entry name" value="Thiolase-like"/>
</dbReference>
<dbReference type="InterPro" id="IPR018201">
    <property type="entry name" value="Ketoacyl_synth_AS"/>
</dbReference>
<dbReference type="CDD" id="cd00833">
    <property type="entry name" value="PKS"/>
    <property type="match status" value="1"/>
</dbReference>
<dbReference type="Pfam" id="PF02801">
    <property type="entry name" value="Ketoacyl-synt_C"/>
    <property type="match status" value="1"/>
</dbReference>
<dbReference type="InterPro" id="IPR036299">
    <property type="entry name" value="Polyketide_synth_docking_sf"/>
</dbReference>
<dbReference type="SUPFAM" id="SSF101173">
    <property type="entry name" value="Docking domain B of the erythromycin polyketide synthase (DEBS)"/>
    <property type="match status" value="1"/>
</dbReference>